<dbReference type="SUPFAM" id="SSF50630">
    <property type="entry name" value="Acid proteases"/>
    <property type="match status" value="1"/>
</dbReference>
<dbReference type="KEGG" id="clec:106668004"/>
<name>A0A8I6TFC4_CIMLE</name>
<evidence type="ECO:0000259" key="8">
    <source>
        <dbReference type="PROSITE" id="PS51767"/>
    </source>
</evidence>
<dbReference type="GeneID" id="106668004"/>
<feature type="active site" evidence="5">
    <location>
        <position position="315"/>
    </location>
</feature>
<proteinExistence type="inferred from homology"/>
<evidence type="ECO:0000256" key="1">
    <source>
        <dbReference type="ARBA" id="ARBA00007447"/>
    </source>
</evidence>
<evidence type="ECO:0000256" key="3">
    <source>
        <dbReference type="ARBA" id="ARBA00022750"/>
    </source>
</evidence>
<dbReference type="RefSeq" id="XP_014251850.1">
    <property type="nucleotide sequence ID" value="XM_014396364.2"/>
</dbReference>
<dbReference type="Proteomes" id="UP000494040">
    <property type="component" value="Unassembled WGS sequence"/>
</dbReference>
<dbReference type="InterPro" id="IPR021109">
    <property type="entry name" value="Peptidase_aspartic_dom_sf"/>
</dbReference>
<dbReference type="OrthoDB" id="771136at2759"/>
<dbReference type="PROSITE" id="PS00141">
    <property type="entry name" value="ASP_PROTEASE"/>
    <property type="match status" value="1"/>
</dbReference>
<dbReference type="PANTHER" id="PTHR47966">
    <property type="entry name" value="BETA-SITE APP-CLEAVING ENZYME, ISOFORM A-RELATED"/>
    <property type="match status" value="1"/>
</dbReference>
<keyword evidence="3 7" id="KW-0064">Aspartyl protease</keyword>
<dbReference type="InterPro" id="IPR001461">
    <property type="entry name" value="Aspartic_peptidase_A1"/>
</dbReference>
<dbReference type="Gene3D" id="2.40.70.10">
    <property type="entry name" value="Acid Proteases"/>
    <property type="match status" value="2"/>
</dbReference>
<dbReference type="PROSITE" id="PS51767">
    <property type="entry name" value="PEPTIDASE_A1"/>
    <property type="match status" value="1"/>
</dbReference>
<feature type="disulfide bond" evidence="6">
    <location>
        <begin position="142"/>
        <end position="148"/>
    </location>
</feature>
<keyword evidence="6" id="KW-1015">Disulfide bond</keyword>
<evidence type="ECO:0000313" key="9">
    <source>
        <dbReference type="EnsemblMetazoa" id="XP_014251850.1"/>
    </source>
</evidence>
<accession>A0A8I6TFC4</accession>
<keyword evidence="10" id="KW-1185">Reference proteome</keyword>
<dbReference type="Pfam" id="PF00026">
    <property type="entry name" value="Asp"/>
    <property type="match status" value="1"/>
</dbReference>
<comment type="similarity">
    <text evidence="1 7">Belongs to the peptidase A1 family.</text>
</comment>
<evidence type="ECO:0000313" key="10">
    <source>
        <dbReference type="Proteomes" id="UP000494040"/>
    </source>
</evidence>
<evidence type="ECO:0000256" key="7">
    <source>
        <dbReference type="RuleBase" id="RU000454"/>
    </source>
</evidence>
<dbReference type="GO" id="GO:0006508">
    <property type="term" value="P:proteolysis"/>
    <property type="evidence" value="ECO:0007669"/>
    <property type="project" value="UniProtKB-KW"/>
</dbReference>
<keyword evidence="4 7" id="KW-0378">Hydrolase</keyword>
<dbReference type="FunFam" id="2.40.70.10:FF:000115">
    <property type="entry name" value="Lysosomal aspartic protease"/>
    <property type="match status" value="1"/>
</dbReference>
<evidence type="ECO:0000256" key="2">
    <source>
        <dbReference type="ARBA" id="ARBA00022670"/>
    </source>
</evidence>
<dbReference type="GO" id="GO:0004190">
    <property type="term" value="F:aspartic-type endopeptidase activity"/>
    <property type="evidence" value="ECO:0007669"/>
    <property type="project" value="UniProtKB-KW"/>
</dbReference>
<keyword evidence="2 7" id="KW-0645">Protease</keyword>
<organism evidence="9 10">
    <name type="scientific">Cimex lectularius</name>
    <name type="common">Bed bug</name>
    <name type="synonym">Acanthia lectularia</name>
    <dbReference type="NCBI Taxonomy" id="79782"/>
    <lineage>
        <taxon>Eukaryota</taxon>
        <taxon>Metazoa</taxon>
        <taxon>Ecdysozoa</taxon>
        <taxon>Arthropoda</taxon>
        <taxon>Hexapoda</taxon>
        <taxon>Insecta</taxon>
        <taxon>Pterygota</taxon>
        <taxon>Neoptera</taxon>
        <taxon>Paraneoptera</taxon>
        <taxon>Hemiptera</taxon>
        <taxon>Heteroptera</taxon>
        <taxon>Panheteroptera</taxon>
        <taxon>Cimicomorpha</taxon>
        <taxon>Cimicidae</taxon>
        <taxon>Cimex</taxon>
    </lineage>
</organism>
<feature type="disulfide bond" evidence="6">
    <location>
        <begin position="349"/>
        <end position="386"/>
    </location>
</feature>
<evidence type="ECO:0000256" key="5">
    <source>
        <dbReference type="PIRSR" id="PIRSR601461-1"/>
    </source>
</evidence>
<dbReference type="OMA" id="NTEPEGQ"/>
<dbReference type="InterPro" id="IPR033121">
    <property type="entry name" value="PEPTIDASE_A1"/>
</dbReference>
<dbReference type="InterPro" id="IPR001969">
    <property type="entry name" value="Aspartic_peptidase_AS"/>
</dbReference>
<feature type="domain" description="Peptidase A1" evidence="8">
    <location>
        <begin position="111"/>
        <end position="424"/>
    </location>
</feature>
<sequence length="429" mass="48311">MITLGLKQAIQHLKSDVYFFSVIERSIFSLCFVNFSWNNRIIMRLILVLNVLTILFESISGAGLKVSLKRTYVTRDGQWLKNVKTQSKRYTQFFEAGSPKVALTNYQNVTYYGEIALGNPLQKFNVVFDTGSSDLWVPSKKCWWSLACWNHNTYNSDKSSTYELVKDAFSIQYGTGSVLGIVARDSLWIDNTEIKHQQFGEATAESRQTFRPAKFDGIFGLGLPDLSTTNSLPPVYNMVHQRLISHPVFSVYLNRNESSAHGGEILFGDINQDYIQGPLSEHPVISTSYWMIFMSNIETTTGVQWCENGFQAVPDTGSSLVLGPYEDIIEILEYMGAQITPEGLGFVDCDHVDTLPNITFVADDRKLTLQAEDYVLRGEENGSTYCLAGFNAVRNLDFWILGDVFLGKFYTVFKIGSNPTVSFGDLKKV</sequence>
<reference evidence="9" key="1">
    <citation type="submission" date="2022-01" db="UniProtKB">
        <authorList>
            <consortium name="EnsemblMetazoa"/>
        </authorList>
    </citation>
    <scope>IDENTIFICATION</scope>
</reference>
<dbReference type="AlphaFoldDB" id="A0A8I6TFC4"/>
<protein>
    <recommendedName>
        <fullName evidence="8">Peptidase A1 domain-containing protein</fullName>
    </recommendedName>
</protein>
<evidence type="ECO:0000256" key="6">
    <source>
        <dbReference type="PIRSR" id="PIRSR601461-2"/>
    </source>
</evidence>
<feature type="active site" evidence="5">
    <location>
        <position position="129"/>
    </location>
</feature>
<dbReference type="PANTHER" id="PTHR47966:SF51">
    <property type="entry name" value="BETA-SITE APP-CLEAVING ENZYME, ISOFORM A-RELATED"/>
    <property type="match status" value="1"/>
</dbReference>
<dbReference type="EnsemblMetazoa" id="XM_014396364.2">
    <property type="protein sequence ID" value="XP_014251850.1"/>
    <property type="gene ID" value="LOC106668004"/>
</dbReference>
<dbReference type="PRINTS" id="PR00792">
    <property type="entry name" value="PEPSIN"/>
</dbReference>
<evidence type="ECO:0000256" key="4">
    <source>
        <dbReference type="ARBA" id="ARBA00022801"/>
    </source>
</evidence>